<feature type="compositionally biased region" description="Low complexity" evidence="1">
    <location>
        <begin position="46"/>
        <end position="55"/>
    </location>
</feature>
<feature type="region of interest" description="Disordered" evidence="1">
    <location>
        <begin position="1"/>
        <end position="55"/>
    </location>
</feature>
<reference evidence="2 3" key="1">
    <citation type="journal article" name="Sci. Rep.">
        <title>Genome-scale phylogenetic analyses confirm Olpidium as the closest living zoosporic fungus to the non-flagellated, terrestrial fungi.</title>
        <authorList>
            <person name="Chang Y."/>
            <person name="Rochon D."/>
            <person name="Sekimoto S."/>
            <person name="Wang Y."/>
            <person name="Chovatia M."/>
            <person name="Sandor L."/>
            <person name="Salamov A."/>
            <person name="Grigoriev I.V."/>
            <person name="Stajich J.E."/>
            <person name="Spatafora J.W."/>
        </authorList>
    </citation>
    <scope>NUCLEOTIDE SEQUENCE [LARGE SCALE GENOMIC DNA]</scope>
    <source>
        <strain evidence="2">S191</strain>
    </source>
</reference>
<sequence>MLRKQHARAQERTPHGNNNLGAPCASSWLSGSAASSSNPRNPPSPRSAASAAARASCLVGRSSASLCGVCLVRRQKKGGRARPEPHGRKER</sequence>
<protein>
    <submittedName>
        <fullName evidence="2">Uncharacterized protein</fullName>
    </submittedName>
</protein>
<name>A0A8H8DLF3_9FUNG</name>
<evidence type="ECO:0000313" key="2">
    <source>
        <dbReference type="EMBL" id="KAG5462864.1"/>
    </source>
</evidence>
<gene>
    <name evidence="2" type="ORF">BJ554DRAFT_3166</name>
</gene>
<comment type="caution">
    <text evidence="2">The sequence shown here is derived from an EMBL/GenBank/DDBJ whole genome shotgun (WGS) entry which is preliminary data.</text>
</comment>
<accession>A0A8H8DLF3</accession>
<dbReference type="AlphaFoldDB" id="A0A8H8DLF3"/>
<evidence type="ECO:0000256" key="1">
    <source>
        <dbReference type="SAM" id="MobiDB-lite"/>
    </source>
</evidence>
<evidence type="ECO:0000313" key="3">
    <source>
        <dbReference type="Proteomes" id="UP000673691"/>
    </source>
</evidence>
<dbReference type="Proteomes" id="UP000673691">
    <property type="component" value="Unassembled WGS sequence"/>
</dbReference>
<keyword evidence="3" id="KW-1185">Reference proteome</keyword>
<organism evidence="2 3">
    <name type="scientific">Olpidium bornovanus</name>
    <dbReference type="NCBI Taxonomy" id="278681"/>
    <lineage>
        <taxon>Eukaryota</taxon>
        <taxon>Fungi</taxon>
        <taxon>Fungi incertae sedis</taxon>
        <taxon>Olpidiomycota</taxon>
        <taxon>Olpidiomycotina</taxon>
        <taxon>Olpidiomycetes</taxon>
        <taxon>Olpidiales</taxon>
        <taxon>Olpidiaceae</taxon>
        <taxon>Olpidium</taxon>
    </lineage>
</organism>
<proteinExistence type="predicted"/>
<dbReference type="EMBL" id="JAEFCI010001506">
    <property type="protein sequence ID" value="KAG5462864.1"/>
    <property type="molecule type" value="Genomic_DNA"/>
</dbReference>